<comment type="subcellular location">
    <subcellularLocation>
        <location evidence="1 7">Cell membrane</location>
        <topology evidence="1 7">Multi-pass membrane protein</topology>
    </subcellularLocation>
</comment>
<dbReference type="Proteomes" id="UP001556040">
    <property type="component" value="Unassembled WGS sequence"/>
</dbReference>
<dbReference type="Gene3D" id="1.10.3720.10">
    <property type="entry name" value="MetI-like"/>
    <property type="match status" value="1"/>
</dbReference>
<dbReference type="InterPro" id="IPR035906">
    <property type="entry name" value="MetI-like_sf"/>
</dbReference>
<protein>
    <submittedName>
        <fullName evidence="9">ABC transporter permease</fullName>
    </submittedName>
</protein>
<evidence type="ECO:0000313" key="9">
    <source>
        <dbReference type="EMBL" id="MEW9502577.1"/>
    </source>
</evidence>
<keyword evidence="10" id="KW-1185">Reference proteome</keyword>
<dbReference type="EMBL" id="JBFMIA010000012">
    <property type="protein sequence ID" value="MEW9502577.1"/>
    <property type="molecule type" value="Genomic_DNA"/>
</dbReference>
<organism evidence="9 10">
    <name type="scientific">Jeotgalibacillus marinus</name>
    <dbReference type="NCBI Taxonomy" id="86667"/>
    <lineage>
        <taxon>Bacteria</taxon>
        <taxon>Bacillati</taxon>
        <taxon>Bacillota</taxon>
        <taxon>Bacilli</taxon>
        <taxon>Bacillales</taxon>
        <taxon>Caryophanaceae</taxon>
        <taxon>Jeotgalibacillus</taxon>
    </lineage>
</organism>
<evidence type="ECO:0000256" key="5">
    <source>
        <dbReference type="ARBA" id="ARBA00022989"/>
    </source>
</evidence>
<feature type="transmembrane region" description="Helical" evidence="7">
    <location>
        <begin position="55"/>
        <end position="79"/>
    </location>
</feature>
<keyword evidence="4 7" id="KW-0812">Transmembrane</keyword>
<evidence type="ECO:0000256" key="4">
    <source>
        <dbReference type="ARBA" id="ARBA00022692"/>
    </source>
</evidence>
<comment type="caution">
    <text evidence="9">The sequence shown here is derived from an EMBL/GenBank/DDBJ whole genome shotgun (WGS) entry which is preliminary data.</text>
</comment>
<proteinExistence type="inferred from homology"/>
<feature type="transmembrane region" description="Helical" evidence="7">
    <location>
        <begin position="122"/>
        <end position="141"/>
    </location>
</feature>
<dbReference type="PROSITE" id="PS50928">
    <property type="entry name" value="ABC_TM1"/>
    <property type="match status" value="1"/>
</dbReference>
<feature type="transmembrane region" description="Helical" evidence="7">
    <location>
        <begin position="91"/>
        <end position="116"/>
    </location>
</feature>
<dbReference type="CDD" id="cd06261">
    <property type="entry name" value="TM_PBP2"/>
    <property type="match status" value="1"/>
</dbReference>
<evidence type="ECO:0000256" key="1">
    <source>
        <dbReference type="ARBA" id="ARBA00004651"/>
    </source>
</evidence>
<dbReference type="InterPro" id="IPR000515">
    <property type="entry name" value="MetI-like"/>
</dbReference>
<keyword evidence="6 7" id="KW-0472">Membrane</keyword>
<feature type="transmembrane region" description="Helical" evidence="7">
    <location>
        <begin position="218"/>
        <end position="239"/>
    </location>
</feature>
<gene>
    <name evidence="9" type="ORF">AB1471_12335</name>
</gene>
<evidence type="ECO:0000256" key="6">
    <source>
        <dbReference type="ARBA" id="ARBA00023136"/>
    </source>
</evidence>
<comment type="similarity">
    <text evidence="7">Belongs to the binding-protein-dependent transport system permease family.</text>
</comment>
<name>A0ABV3Q5G1_9BACL</name>
<sequence length="256" mass="28646">MKVLHRGWRPLLVLILFVSIWQLSSWVFEIPKWLLPAPSEIWAEAIAGWGNYSHHFISTIKLSLLGLLIGSAVGLIVAVSLHRLPTMREAFYPVIILSQNIPIIVLAPLLVIWFGFGILPKIIIITLVCFFPITIAALDGFRQTSAELMHYMKMAGASNKQIFWKVEWPYALPSIFSGLKIAATYSVMGAVISEWLGAQEGIGVYMTLASSSFRTDRVFVAIFLIMILSLSFFAIISSLEKKIVKWKPKGEGSNHE</sequence>
<dbReference type="PANTHER" id="PTHR30151:SF20">
    <property type="entry name" value="ABC TRANSPORTER PERMEASE PROTEIN HI_0355-RELATED"/>
    <property type="match status" value="1"/>
</dbReference>
<dbReference type="PANTHER" id="PTHR30151">
    <property type="entry name" value="ALKANE SULFONATE ABC TRANSPORTER-RELATED, MEMBRANE SUBUNIT"/>
    <property type="match status" value="1"/>
</dbReference>
<keyword evidence="2 7" id="KW-0813">Transport</keyword>
<keyword evidence="5 7" id="KW-1133">Transmembrane helix</keyword>
<evidence type="ECO:0000259" key="8">
    <source>
        <dbReference type="PROSITE" id="PS50928"/>
    </source>
</evidence>
<dbReference type="SUPFAM" id="SSF161098">
    <property type="entry name" value="MetI-like"/>
    <property type="match status" value="1"/>
</dbReference>
<evidence type="ECO:0000256" key="7">
    <source>
        <dbReference type="RuleBase" id="RU363032"/>
    </source>
</evidence>
<dbReference type="Pfam" id="PF00528">
    <property type="entry name" value="BPD_transp_1"/>
    <property type="match status" value="1"/>
</dbReference>
<feature type="transmembrane region" description="Helical" evidence="7">
    <location>
        <begin position="12"/>
        <end position="35"/>
    </location>
</feature>
<evidence type="ECO:0000256" key="2">
    <source>
        <dbReference type="ARBA" id="ARBA00022448"/>
    </source>
</evidence>
<keyword evidence="3" id="KW-1003">Cell membrane</keyword>
<dbReference type="RefSeq" id="WP_367780069.1">
    <property type="nucleotide sequence ID" value="NZ_JBFMIA010000012.1"/>
</dbReference>
<reference evidence="9 10" key="1">
    <citation type="journal article" date="1979" name="Int. J. Syst. Evol. Microbiol.">
        <title>Bacillus globisporus subsp. marinus subsp. nov.</title>
        <authorList>
            <person name="Liu H."/>
        </authorList>
    </citation>
    <scope>NUCLEOTIDE SEQUENCE [LARGE SCALE GENOMIC DNA]</scope>
    <source>
        <strain evidence="9 10">DSM 1297</strain>
    </source>
</reference>
<evidence type="ECO:0000313" key="10">
    <source>
        <dbReference type="Proteomes" id="UP001556040"/>
    </source>
</evidence>
<feature type="domain" description="ABC transmembrane type-1" evidence="8">
    <location>
        <begin position="56"/>
        <end position="236"/>
    </location>
</feature>
<evidence type="ECO:0000256" key="3">
    <source>
        <dbReference type="ARBA" id="ARBA00022475"/>
    </source>
</evidence>
<accession>A0ABV3Q5G1</accession>